<accession>A0A1H9E3Y6</accession>
<sequence length="259" mass="27660">MDLKLQGRSAIVCGSSRGLGKACAEALAREGVTVLITGRNEADVVRTVAEINGFAPGSATGLACDVTSPEGRHALVEANPDPDILVNNSAGPSPRQFLDTQDEDWPVALEKNMIAPLLLTKAVLPGMIGRRFGRIINITSAMVTTPRPHMSLSSAPRAGLTAAMKAISLDVARYNVTINNMLPERIDTDRQIFMAKAQAQRENITFEAAREKQVQSIAARRLGRPEEFGATCAFLCSDLAGFMSGQNLHLDGGSYPSLV</sequence>
<comment type="similarity">
    <text evidence="1">Belongs to the short-chain dehydrogenases/reductases (SDR) family.</text>
</comment>
<name>A0A1H9E3Y6_9HYPH</name>
<dbReference type="SUPFAM" id="SSF51735">
    <property type="entry name" value="NAD(P)-binding Rossmann-fold domains"/>
    <property type="match status" value="1"/>
</dbReference>
<organism evidence="2 3">
    <name type="scientific">Faunimonas pinastri</name>
    <dbReference type="NCBI Taxonomy" id="1855383"/>
    <lineage>
        <taxon>Bacteria</taxon>
        <taxon>Pseudomonadati</taxon>
        <taxon>Pseudomonadota</taxon>
        <taxon>Alphaproteobacteria</taxon>
        <taxon>Hyphomicrobiales</taxon>
        <taxon>Afifellaceae</taxon>
        <taxon>Faunimonas</taxon>
    </lineage>
</organism>
<evidence type="ECO:0000313" key="3">
    <source>
        <dbReference type="Proteomes" id="UP000199647"/>
    </source>
</evidence>
<dbReference type="PANTHER" id="PTHR42879:SF6">
    <property type="entry name" value="NADPH-DEPENDENT REDUCTASE BACG"/>
    <property type="match status" value="1"/>
</dbReference>
<protein>
    <submittedName>
        <fullName evidence="2">3-oxoacyl-[acyl-carrier protein] reductase</fullName>
    </submittedName>
</protein>
<dbReference type="InterPro" id="IPR002347">
    <property type="entry name" value="SDR_fam"/>
</dbReference>
<dbReference type="OrthoDB" id="9793325at2"/>
<dbReference type="Pfam" id="PF13561">
    <property type="entry name" value="adh_short_C2"/>
    <property type="match status" value="1"/>
</dbReference>
<dbReference type="RefSeq" id="WP_092495685.1">
    <property type="nucleotide sequence ID" value="NZ_FOFG01000003.1"/>
</dbReference>
<proteinExistence type="inferred from homology"/>
<dbReference type="AlphaFoldDB" id="A0A1H9E3Y6"/>
<evidence type="ECO:0000256" key="1">
    <source>
        <dbReference type="ARBA" id="ARBA00006484"/>
    </source>
</evidence>
<reference evidence="2 3" key="1">
    <citation type="submission" date="2016-10" db="EMBL/GenBank/DDBJ databases">
        <authorList>
            <person name="de Groot N.N."/>
        </authorList>
    </citation>
    <scope>NUCLEOTIDE SEQUENCE [LARGE SCALE GENOMIC DNA]</scope>
    <source>
        <strain evidence="2 3">A52C2</strain>
    </source>
</reference>
<gene>
    <name evidence="2" type="ORF">SAMN05216548_10360</name>
</gene>
<dbReference type="PANTHER" id="PTHR42879">
    <property type="entry name" value="3-OXOACYL-(ACYL-CARRIER-PROTEIN) REDUCTASE"/>
    <property type="match status" value="1"/>
</dbReference>
<dbReference type="InterPro" id="IPR036291">
    <property type="entry name" value="NAD(P)-bd_dom_sf"/>
</dbReference>
<dbReference type="STRING" id="1855383.SAMN05216548_10360"/>
<dbReference type="PRINTS" id="PR00081">
    <property type="entry name" value="GDHRDH"/>
</dbReference>
<dbReference type="EMBL" id="FOFG01000003">
    <property type="protein sequence ID" value="SEQ20449.1"/>
    <property type="molecule type" value="Genomic_DNA"/>
</dbReference>
<evidence type="ECO:0000313" key="2">
    <source>
        <dbReference type="EMBL" id="SEQ20449.1"/>
    </source>
</evidence>
<dbReference type="Proteomes" id="UP000199647">
    <property type="component" value="Unassembled WGS sequence"/>
</dbReference>
<keyword evidence="3" id="KW-1185">Reference proteome</keyword>
<dbReference type="Gene3D" id="3.40.50.720">
    <property type="entry name" value="NAD(P)-binding Rossmann-like Domain"/>
    <property type="match status" value="1"/>
</dbReference>
<dbReference type="InterPro" id="IPR050259">
    <property type="entry name" value="SDR"/>
</dbReference>